<reference evidence="1 2" key="1">
    <citation type="submission" date="2014-04" db="EMBL/GenBank/DDBJ databases">
        <authorList>
            <consortium name="DOE Joint Genome Institute"/>
            <person name="Kuo A."/>
            <person name="Kohler A."/>
            <person name="Jargeat P."/>
            <person name="Nagy L.G."/>
            <person name="Floudas D."/>
            <person name="Copeland A."/>
            <person name="Barry K.W."/>
            <person name="Cichocki N."/>
            <person name="Veneault-Fourrey C."/>
            <person name="LaButti K."/>
            <person name="Lindquist E.A."/>
            <person name="Lipzen A."/>
            <person name="Lundell T."/>
            <person name="Morin E."/>
            <person name="Murat C."/>
            <person name="Sun H."/>
            <person name="Tunlid A."/>
            <person name="Henrissat B."/>
            <person name="Grigoriev I.V."/>
            <person name="Hibbett D.S."/>
            <person name="Martin F."/>
            <person name="Nordberg H.P."/>
            <person name="Cantor M.N."/>
            <person name="Hua S.X."/>
        </authorList>
    </citation>
    <scope>NUCLEOTIDE SEQUENCE [LARGE SCALE GENOMIC DNA]</scope>
    <source>
        <strain evidence="1 2">Ve08.2h10</strain>
    </source>
</reference>
<dbReference type="AlphaFoldDB" id="A0A0D0DXE2"/>
<reference evidence="2" key="2">
    <citation type="submission" date="2015-01" db="EMBL/GenBank/DDBJ databases">
        <title>Evolutionary Origins and Diversification of the Mycorrhizal Mutualists.</title>
        <authorList>
            <consortium name="DOE Joint Genome Institute"/>
            <consortium name="Mycorrhizal Genomics Consortium"/>
            <person name="Kohler A."/>
            <person name="Kuo A."/>
            <person name="Nagy L.G."/>
            <person name="Floudas D."/>
            <person name="Copeland A."/>
            <person name="Barry K.W."/>
            <person name="Cichocki N."/>
            <person name="Veneault-Fourrey C."/>
            <person name="LaButti K."/>
            <person name="Lindquist E.A."/>
            <person name="Lipzen A."/>
            <person name="Lundell T."/>
            <person name="Morin E."/>
            <person name="Murat C."/>
            <person name="Riley R."/>
            <person name="Ohm R."/>
            <person name="Sun H."/>
            <person name="Tunlid A."/>
            <person name="Henrissat B."/>
            <person name="Grigoriev I.V."/>
            <person name="Hibbett D.S."/>
            <person name="Martin F."/>
        </authorList>
    </citation>
    <scope>NUCLEOTIDE SEQUENCE [LARGE SCALE GENOMIC DNA]</scope>
    <source>
        <strain evidence="2">Ve08.2h10</strain>
    </source>
</reference>
<dbReference type="HOGENOM" id="CLU_076148_1_0_1"/>
<sequence length="187" mass="21132">ARTIFHYFEEMKLQATAKQVQLSYSTLLHLAAGGKSLADINVAKSWLAAEETEQVIAYIMELGNRGFPFSHRCLCEHVDEICHVKLGAAFPRVGKQWTHHFVKKHSDHLKMSWSCPLDSKWGCAVNPHTNKAWFDLLKGVMDVLDIDKDCIYAIDDIGISPQSGECEQVIGSKNKVRFPISAMYRKP</sequence>
<evidence type="ECO:0000313" key="1">
    <source>
        <dbReference type="EMBL" id="KIK90954.1"/>
    </source>
</evidence>
<proteinExistence type="predicted"/>
<dbReference type="EMBL" id="KN825448">
    <property type="protein sequence ID" value="KIK90954.1"/>
    <property type="molecule type" value="Genomic_DNA"/>
</dbReference>
<keyword evidence="2" id="KW-1185">Reference proteome</keyword>
<accession>A0A0D0DXE2</accession>
<dbReference type="InParanoid" id="A0A0D0DXE2"/>
<evidence type="ECO:0008006" key="3">
    <source>
        <dbReference type="Google" id="ProtNLM"/>
    </source>
</evidence>
<name>A0A0D0DXE2_9AGAM</name>
<organism evidence="1 2">
    <name type="scientific">Paxillus rubicundulus Ve08.2h10</name>
    <dbReference type="NCBI Taxonomy" id="930991"/>
    <lineage>
        <taxon>Eukaryota</taxon>
        <taxon>Fungi</taxon>
        <taxon>Dikarya</taxon>
        <taxon>Basidiomycota</taxon>
        <taxon>Agaricomycotina</taxon>
        <taxon>Agaricomycetes</taxon>
        <taxon>Agaricomycetidae</taxon>
        <taxon>Boletales</taxon>
        <taxon>Paxilineae</taxon>
        <taxon>Paxillaceae</taxon>
        <taxon>Paxillus</taxon>
    </lineage>
</organism>
<dbReference type="Proteomes" id="UP000054538">
    <property type="component" value="Unassembled WGS sequence"/>
</dbReference>
<dbReference type="OrthoDB" id="2688557at2759"/>
<evidence type="ECO:0000313" key="2">
    <source>
        <dbReference type="Proteomes" id="UP000054538"/>
    </source>
</evidence>
<protein>
    <recommendedName>
        <fullName evidence="3">HTH CENPB-type domain-containing protein</fullName>
    </recommendedName>
</protein>
<feature type="non-terminal residue" evidence="1">
    <location>
        <position position="1"/>
    </location>
</feature>
<gene>
    <name evidence="1" type="ORF">PAXRUDRAFT_150735</name>
</gene>